<sequence>MDSLLGLLQKDDKNVMTAVVQGVIPVLVRLLDSSCLEMKEKMVAAISRVSCGSSKHVLIALIAEGLLLLNHLLRVLES</sequence>
<dbReference type="InterPro" id="IPR016024">
    <property type="entry name" value="ARM-type_fold"/>
</dbReference>
<dbReference type="InterPro" id="IPR011989">
    <property type="entry name" value="ARM-like"/>
</dbReference>
<dbReference type="SUPFAM" id="SSF48371">
    <property type="entry name" value="ARM repeat"/>
    <property type="match status" value="1"/>
</dbReference>
<proteinExistence type="predicted"/>
<reference evidence="2 3" key="1">
    <citation type="journal article" date="2024" name="G3 (Bethesda)">
        <title>Genome assembly of Hibiscus sabdariffa L. provides insights into metabolisms of medicinal natural products.</title>
        <authorList>
            <person name="Kim T."/>
        </authorList>
    </citation>
    <scope>NUCLEOTIDE SEQUENCE [LARGE SCALE GENOMIC DNA]</scope>
    <source>
        <strain evidence="2">TK-2024</strain>
        <tissue evidence="2">Old leaves</tissue>
    </source>
</reference>
<organism evidence="2 3">
    <name type="scientific">Hibiscus sabdariffa</name>
    <name type="common">roselle</name>
    <dbReference type="NCBI Taxonomy" id="183260"/>
    <lineage>
        <taxon>Eukaryota</taxon>
        <taxon>Viridiplantae</taxon>
        <taxon>Streptophyta</taxon>
        <taxon>Embryophyta</taxon>
        <taxon>Tracheophyta</taxon>
        <taxon>Spermatophyta</taxon>
        <taxon>Magnoliopsida</taxon>
        <taxon>eudicotyledons</taxon>
        <taxon>Gunneridae</taxon>
        <taxon>Pentapetalae</taxon>
        <taxon>rosids</taxon>
        <taxon>malvids</taxon>
        <taxon>Malvales</taxon>
        <taxon>Malvaceae</taxon>
        <taxon>Malvoideae</taxon>
        <taxon>Hibiscus</taxon>
    </lineage>
</organism>
<evidence type="ECO:0000313" key="3">
    <source>
        <dbReference type="Proteomes" id="UP001472677"/>
    </source>
</evidence>
<name>A0ABR2BJB4_9ROSI</name>
<keyword evidence="3" id="KW-1185">Reference proteome</keyword>
<dbReference type="InterPro" id="IPR000225">
    <property type="entry name" value="Armadillo"/>
</dbReference>
<dbReference type="Pfam" id="PF00514">
    <property type="entry name" value="Arm"/>
    <property type="match status" value="1"/>
</dbReference>
<evidence type="ECO:0000256" key="1">
    <source>
        <dbReference type="ARBA" id="ARBA00022737"/>
    </source>
</evidence>
<protein>
    <submittedName>
        <fullName evidence="2">Uncharacterized protein</fullName>
    </submittedName>
</protein>
<keyword evidence="1" id="KW-0677">Repeat</keyword>
<comment type="caution">
    <text evidence="2">The sequence shown here is derived from an EMBL/GenBank/DDBJ whole genome shotgun (WGS) entry which is preliminary data.</text>
</comment>
<dbReference type="EMBL" id="JBBPBM010000109">
    <property type="protein sequence ID" value="KAK8507024.1"/>
    <property type="molecule type" value="Genomic_DNA"/>
</dbReference>
<dbReference type="Proteomes" id="UP001472677">
    <property type="component" value="Unassembled WGS sequence"/>
</dbReference>
<accession>A0ABR2BJB4</accession>
<dbReference type="Gene3D" id="1.25.10.10">
    <property type="entry name" value="Leucine-rich Repeat Variant"/>
    <property type="match status" value="1"/>
</dbReference>
<evidence type="ECO:0000313" key="2">
    <source>
        <dbReference type="EMBL" id="KAK8507024.1"/>
    </source>
</evidence>
<gene>
    <name evidence="2" type="ORF">V6N12_008374</name>
</gene>